<dbReference type="EMBL" id="WJQU01000004">
    <property type="protein sequence ID" value="KAJ6636443.1"/>
    <property type="molecule type" value="Genomic_DNA"/>
</dbReference>
<dbReference type="GO" id="GO:0016020">
    <property type="term" value="C:membrane"/>
    <property type="evidence" value="ECO:0007669"/>
    <property type="project" value="UniProtKB-SubCell"/>
</dbReference>
<feature type="transmembrane region" description="Helical" evidence="5">
    <location>
        <begin position="482"/>
        <end position="505"/>
    </location>
</feature>
<keyword evidence="8" id="KW-1185">Reference proteome</keyword>
<keyword evidence="2 5" id="KW-0812">Transmembrane</keyword>
<keyword evidence="3 5" id="KW-1133">Transmembrane helix</keyword>
<evidence type="ECO:0000256" key="4">
    <source>
        <dbReference type="ARBA" id="ARBA00023136"/>
    </source>
</evidence>
<feature type="transmembrane region" description="Helical" evidence="5">
    <location>
        <begin position="237"/>
        <end position="257"/>
    </location>
</feature>
<feature type="transmembrane region" description="Helical" evidence="5">
    <location>
        <begin position="428"/>
        <end position="450"/>
    </location>
</feature>
<feature type="transmembrane region" description="Helical" evidence="5">
    <location>
        <begin position="517"/>
        <end position="537"/>
    </location>
</feature>
<dbReference type="PROSITE" id="PS50850">
    <property type="entry name" value="MFS"/>
    <property type="match status" value="1"/>
</dbReference>
<comment type="caution">
    <text evidence="7">The sequence shown here is derived from an EMBL/GenBank/DDBJ whole genome shotgun (WGS) entry which is preliminary data.</text>
</comment>
<gene>
    <name evidence="7" type="primary">Orct_7</name>
    <name evidence="7" type="ORF">Bhyg_15033</name>
</gene>
<feature type="transmembrane region" description="Helical" evidence="5">
    <location>
        <begin position="400"/>
        <end position="422"/>
    </location>
</feature>
<keyword evidence="4 5" id="KW-0472">Membrane</keyword>
<dbReference type="AlphaFoldDB" id="A0A9Q0RY08"/>
<protein>
    <submittedName>
        <fullName evidence="7">Organic cation transporter protein</fullName>
    </submittedName>
</protein>
<evidence type="ECO:0000313" key="8">
    <source>
        <dbReference type="Proteomes" id="UP001151699"/>
    </source>
</evidence>
<comment type="subcellular location">
    <subcellularLocation>
        <location evidence="1">Membrane</location>
        <topology evidence="1">Multi-pass membrane protein</topology>
    </subcellularLocation>
</comment>
<dbReference type="InterPro" id="IPR036259">
    <property type="entry name" value="MFS_trans_sf"/>
</dbReference>
<evidence type="ECO:0000313" key="7">
    <source>
        <dbReference type="EMBL" id="KAJ6636443.1"/>
    </source>
</evidence>
<dbReference type="Pfam" id="PF00083">
    <property type="entry name" value="Sugar_tr"/>
    <property type="match status" value="1"/>
</dbReference>
<accession>A0A9Q0RY08</accession>
<dbReference type="CDD" id="cd17317">
    <property type="entry name" value="MFS_SLC22"/>
    <property type="match status" value="1"/>
</dbReference>
<feature type="transmembrane region" description="Helical" evidence="5">
    <location>
        <begin position="291"/>
        <end position="314"/>
    </location>
</feature>
<dbReference type="SUPFAM" id="SSF103473">
    <property type="entry name" value="MFS general substrate transporter"/>
    <property type="match status" value="1"/>
</dbReference>
<evidence type="ECO:0000256" key="5">
    <source>
        <dbReference type="SAM" id="Phobius"/>
    </source>
</evidence>
<proteinExistence type="predicted"/>
<organism evidence="7 8">
    <name type="scientific">Pseudolycoriella hygida</name>
    <dbReference type="NCBI Taxonomy" id="35572"/>
    <lineage>
        <taxon>Eukaryota</taxon>
        <taxon>Metazoa</taxon>
        <taxon>Ecdysozoa</taxon>
        <taxon>Arthropoda</taxon>
        <taxon>Hexapoda</taxon>
        <taxon>Insecta</taxon>
        <taxon>Pterygota</taxon>
        <taxon>Neoptera</taxon>
        <taxon>Endopterygota</taxon>
        <taxon>Diptera</taxon>
        <taxon>Nematocera</taxon>
        <taxon>Sciaroidea</taxon>
        <taxon>Sciaridae</taxon>
        <taxon>Pseudolycoriella</taxon>
    </lineage>
</organism>
<reference evidence="7" key="1">
    <citation type="submission" date="2022-07" db="EMBL/GenBank/DDBJ databases">
        <authorList>
            <person name="Trinca V."/>
            <person name="Uliana J.V.C."/>
            <person name="Torres T.T."/>
            <person name="Ward R.J."/>
            <person name="Monesi N."/>
        </authorList>
    </citation>
    <scope>NUCLEOTIDE SEQUENCE</scope>
    <source>
        <strain evidence="7">HSMRA1968</strain>
        <tissue evidence="7">Whole embryos</tissue>
    </source>
</reference>
<feature type="transmembrane region" description="Helical" evidence="5">
    <location>
        <begin position="263"/>
        <end position="284"/>
    </location>
</feature>
<evidence type="ECO:0000256" key="1">
    <source>
        <dbReference type="ARBA" id="ARBA00004141"/>
    </source>
</evidence>
<feature type="transmembrane region" description="Helical" evidence="5">
    <location>
        <begin position="320"/>
        <end position="338"/>
    </location>
</feature>
<feature type="transmembrane region" description="Helical" evidence="5">
    <location>
        <begin position="457"/>
        <end position="476"/>
    </location>
</feature>
<feature type="transmembrane region" description="Helical" evidence="5">
    <location>
        <begin position="549"/>
        <end position="565"/>
    </location>
</feature>
<evidence type="ECO:0000256" key="3">
    <source>
        <dbReference type="ARBA" id="ARBA00022989"/>
    </source>
</evidence>
<dbReference type="OrthoDB" id="3936150at2759"/>
<evidence type="ECO:0000256" key="2">
    <source>
        <dbReference type="ARBA" id="ARBA00022692"/>
    </source>
</evidence>
<evidence type="ECO:0000259" key="6">
    <source>
        <dbReference type="PROSITE" id="PS50850"/>
    </source>
</evidence>
<feature type="transmembrane region" description="Helical" evidence="5">
    <location>
        <begin position="203"/>
        <end position="225"/>
    </location>
</feature>
<dbReference type="GO" id="GO:0022857">
    <property type="term" value="F:transmembrane transporter activity"/>
    <property type="evidence" value="ECO:0007669"/>
    <property type="project" value="InterPro"/>
</dbReference>
<dbReference type="PANTHER" id="PTHR24064">
    <property type="entry name" value="SOLUTE CARRIER FAMILY 22 MEMBER"/>
    <property type="match status" value="1"/>
</dbReference>
<feature type="domain" description="Major facilitator superfamily (MFS) profile" evidence="6">
    <location>
        <begin position="159"/>
        <end position="570"/>
    </location>
</feature>
<sequence>MTDERVSIVNAISNPKHKINKKMVNRSDQIEAKPKVFHTNLNHFDASTDKKCFGKMNGDKVPGGDVPVIKFSGDRDEKLDENCDSDVISKYIGHYGWWQFFWTFLLVLCQCPSTFQIYAFVFQGYRHPFHCARPEGLESINITIWRQITKPCEANDLKSILSASEQTLDTSEDFHSFYCDAYEFEGDENVISEWNLVCDEENLVYVVEMCFLAGAAIGSICSGWVSDRFGRRHTLMVLILMQAIFGILVAFSTSLTMFMVLRIILGFASMGVTMVSFVLVVELVSGKWRTIIGVLDILPVAVSYILIAGIAYAVPQWRQLQLVITVPWISFLFAWYYLPESPRWLLENGKIEELIKVINIAAKWNKIELPPGYEKTLHKPEETLTVSFAKLFKANYCRTTILMIVIWYALILIYFGLTLHLAHLGGDIYINTIIAGLLEAVSILLCIFVVLKLGLKINLVIYMLVAGAGCLAVNFLPDGNYFGVITFAMIVKCSIGATNALIPTFTAIQYPTTMRTLSVGIGNFAAGIALITVPYLWLLENVQKDLPMTLMGLFGIIGAGALMLMKDKELNLTNDEKNVKGINVKGTTGTQTISNGCIDA</sequence>
<dbReference type="Gene3D" id="1.20.1250.20">
    <property type="entry name" value="MFS general substrate transporter like domains"/>
    <property type="match status" value="1"/>
</dbReference>
<dbReference type="Proteomes" id="UP001151699">
    <property type="component" value="Chromosome C"/>
</dbReference>
<name>A0A9Q0RY08_9DIPT</name>
<dbReference type="InterPro" id="IPR020846">
    <property type="entry name" value="MFS_dom"/>
</dbReference>
<dbReference type="InterPro" id="IPR005828">
    <property type="entry name" value="MFS_sugar_transport-like"/>
</dbReference>